<dbReference type="EMBL" id="CCNE01000065">
    <property type="protein sequence ID" value="CDX62145.1"/>
    <property type="molecule type" value="Genomic_DNA"/>
</dbReference>
<gene>
    <name evidence="1" type="ORF">MPL3356_380106</name>
    <name evidence="2" type="ORF">MPL3365_70273</name>
</gene>
<reference evidence="1 4" key="1">
    <citation type="submission" date="2014-08" db="EMBL/GenBank/DDBJ databases">
        <authorList>
            <person name="Moulin Lionel"/>
        </authorList>
    </citation>
    <scope>NUCLEOTIDE SEQUENCE [LARGE SCALE GENOMIC DNA]</scope>
</reference>
<accession>A0A090DXE6</accession>
<name>A0A090DXE6_MESPL</name>
<organism evidence="1 3">
    <name type="scientific">Mesorhizobium plurifarium</name>
    <dbReference type="NCBI Taxonomy" id="69974"/>
    <lineage>
        <taxon>Bacteria</taxon>
        <taxon>Pseudomonadati</taxon>
        <taxon>Pseudomonadota</taxon>
        <taxon>Alphaproteobacteria</taxon>
        <taxon>Hyphomicrobiales</taxon>
        <taxon>Phyllobacteriaceae</taxon>
        <taxon>Mesorhizobium</taxon>
    </lineage>
</organism>
<evidence type="ECO:0000313" key="3">
    <source>
        <dbReference type="Proteomes" id="UP000045285"/>
    </source>
</evidence>
<evidence type="ECO:0000313" key="2">
    <source>
        <dbReference type="EMBL" id="CDX62145.1"/>
    </source>
</evidence>
<evidence type="ECO:0000313" key="4">
    <source>
        <dbReference type="Proteomes" id="UP000046122"/>
    </source>
</evidence>
<sequence>MRWVSERRRMSPWKWLQVVAVVPVSIVGADVMPTMFGGGHHHYQSVAMPPRTLTTADIDAEIRKQDLRIFEAIAREFPDDYDAMLRKITAAAQAGNQTEVRNVSRQAVADLRHRYAPLLPTAPDSNASEALSAQLDMLNHVMARETPATCNNYLRNGPDAISAPGHDFLADLDRIGATLFRAYGAAKRSGLRAVAPSDQDWSLVADVFKKIGGTPAEMDAISSANQDFPGLCPAMAKFYEAALLLHGEPGWHIKTALLRAIVEN</sequence>
<protein>
    <submittedName>
        <fullName evidence="1">Uncharacterized protein</fullName>
    </submittedName>
</protein>
<dbReference type="STRING" id="69974.MPLDJ20_110172"/>
<keyword evidence="3" id="KW-1185">Reference proteome</keyword>
<dbReference type="Proteomes" id="UP000046122">
    <property type="component" value="Unassembled WGS sequence"/>
</dbReference>
<dbReference type="EMBL" id="CCMZ01000032">
    <property type="protein sequence ID" value="CDX21727.1"/>
    <property type="molecule type" value="Genomic_DNA"/>
</dbReference>
<proteinExistence type="predicted"/>
<dbReference type="AlphaFoldDB" id="A0A090DXE6"/>
<evidence type="ECO:0000313" key="1">
    <source>
        <dbReference type="EMBL" id="CDX21727.1"/>
    </source>
</evidence>
<reference evidence="3" key="2">
    <citation type="submission" date="2014-08" db="EMBL/GenBank/DDBJ databases">
        <authorList>
            <person name="Moulin L."/>
        </authorList>
    </citation>
    <scope>NUCLEOTIDE SEQUENCE [LARGE SCALE GENOMIC DNA]</scope>
</reference>
<dbReference type="Proteomes" id="UP000045285">
    <property type="component" value="Unassembled WGS sequence"/>
</dbReference>